<dbReference type="HOGENOM" id="CLU_2481526_0_0_11"/>
<dbReference type="EMBL" id="ADCX01000004">
    <property type="protein sequence ID" value="EQW16342.1"/>
    <property type="molecule type" value="Genomic_DNA"/>
</dbReference>
<keyword evidence="2" id="KW-1185">Reference proteome</keyword>
<name>W1MXG1_SCAIO</name>
<reference evidence="1 2" key="1">
    <citation type="submission" date="2012-01" db="EMBL/GenBank/DDBJ databases">
        <title>The Genome Sequence of Scardovia inopinata F0304.</title>
        <authorList>
            <consortium name="The Broad Institute Genome Sequencing Platform"/>
            <person name="Ward D."/>
            <person name="Earl A."/>
            <person name="Feldgarden M."/>
            <person name="Gevers D."/>
            <person name="Young S."/>
            <person name="Zeng Q."/>
            <person name="Koehrsen M."/>
            <person name="Alvarado L."/>
            <person name="Berlin A.M."/>
            <person name="Borenstein D."/>
            <person name="Chapman S.B."/>
            <person name="Chen Z."/>
            <person name="Engels R."/>
            <person name="Freedman E."/>
            <person name="Gellesch M."/>
            <person name="Goldberg J."/>
            <person name="Griggs A."/>
            <person name="Gujja S."/>
            <person name="Heilman E.R."/>
            <person name="Heiman D.I."/>
            <person name="Hepburn T.A."/>
            <person name="Howarth C."/>
            <person name="Jen D."/>
            <person name="Larson L."/>
            <person name="Mehta T."/>
            <person name="Park D."/>
            <person name="Pearson M."/>
            <person name="Richards J."/>
            <person name="Roberts A."/>
            <person name="Saif S."/>
            <person name="Shea T.D."/>
            <person name="Shenoy N."/>
            <person name="Sisk P."/>
            <person name="Stolte C."/>
            <person name="Sykes S.N."/>
            <person name="Walk T."/>
            <person name="White J."/>
            <person name="Yandava C."/>
            <person name="Izard J."/>
            <person name="Baranova O.V."/>
            <person name="Blanton J.M."/>
            <person name="Tanner A.C."/>
            <person name="Dewhirst F."/>
            <person name="Haas B."/>
            <person name="Nusbaum C."/>
            <person name="Birren B."/>
        </authorList>
    </citation>
    <scope>NUCLEOTIDE SEQUENCE [LARGE SCALE GENOMIC DNA]</scope>
    <source>
        <strain evidence="1 2">F0304</strain>
    </source>
</reference>
<dbReference type="Proteomes" id="UP000005777">
    <property type="component" value="Unassembled WGS sequence"/>
</dbReference>
<evidence type="ECO:0000313" key="1">
    <source>
        <dbReference type="EMBL" id="EQW16342.1"/>
    </source>
</evidence>
<sequence length="87" mass="9158">MRSRAIVRCELRLRRRCRRGRDGGVAGVGVLVPLCGGTAEVVQIQWAGVSRDAAVAGVLAHGLAVAPIVPRSRLVPGRVVVGVLRDP</sequence>
<comment type="caution">
    <text evidence="1">The sequence shown here is derived from an EMBL/GenBank/DDBJ whole genome shotgun (WGS) entry which is preliminary data.</text>
</comment>
<proteinExistence type="predicted"/>
<organism evidence="1 2">
    <name type="scientific">Scardovia inopinata F0304</name>
    <dbReference type="NCBI Taxonomy" id="641146"/>
    <lineage>
        <taxon>Bacteria</taxon>
        <taxon>Bacillati</taxon>
        <taxon>Actinomycetota</taxon>
        <taxon>Actinomycetes</taxon>
        <taxon>Bifidobacteriales</taxon>
        <taxon>Bifidobacteriaceae</taxon>
        <taxon>Scardovia</taxon>
    </lineage>
</organism>
<protein>
    <submittedName>
        <fullName evidence="1">Uncharacterized protein</fullName>
    </submittedName>
</protein>
<evidence type="ECO:0000313" key="2">
    <source>
        <dbReference type="Proteomes" id="UP000005777"/>
    </source>
</evidence>
<dbReference type="AlphaFoldDB" id="W1MXG1"/>
<gene>
    <name evidence="1" type="ORF">HMPREF9020_01519</name>
</gene>
<accession>W1MXG1</accession>